<reference evidence="2 3" key="1">
    <citation type="submission" date="2023-01" db="EMBL/GenBank/DDBJ databases">
        <title>Analysis of 21 Apiospora genomes using comparative genomics revels a genus with tremendous synthesis potential of carbohydrate active enzymes and secondary metabolites.</title>
        <authorList>
            <person name="Sorensen T."/>
        </authorList>
    </citation>
    <scope>NUCLEOTIDE SEQUENCE [LARGE SCALE GENOMIC DNA]</scope>
    <source>
        <strain evidence="2 3">CBS 33761</strain>
    </source>
</reference>
<evidence type="ECO:0000313" key="2">
    <source>
        <dbReference type="EMBL" id="KAK8034355.1"/>
    </source>
</evidence>
<evidence type="ECO:0000256" key="1">
    <source>
        <dbReference type="SAM" id="MobiDB-lite"/>
    </source>
</evidence>
<sequence length="146" mass="16530">MGYALKLLGFAMQIHQVNWEFLGIRNYLFWPGTPDKLHYWVNLFLPHEDNSPEAQAERERPWTDPMRLAHAIVSWANPGHPPKNPFGIPFPIPAPTSATYPPTTQRPMPALAPAPRQPHTHQPQQSPSQKPGTNNTFVASRKTRSP</sequence>
<feature type="region of interest" description="Disordered" evidence="1">
    <location>
        <begin position="84"/>
        <end position="146"/>
    </location>
</feature>
<accession>A0ABR1SKW2</accession>
<protein>
    <submittedName>
        <fullName evidence="2">Uncharacterized protein</fullName>
    </submittedName>
</protein>
<keyword evidence="3" id="KW-1185">Reference proteome</keyword>
<evidence type="ECO:0000313" key="3">
    <source>
        <dbReference type="Proteomes" id="UP001444661"/>
    </source>
</evidence>
<name>A0ABR1SKW2_9PEZI</name>
<comment type="caution">
    <text evidence="2">The sequence shown here is derived from an EMBL/GenBank/DDBJ whole genome shotgun (WGS) entry which is preliminary data.</text>
</comment>
<dbReference type="EMBL" id="JAQQWK010000009">
    <property type="protein sequence ID" value="KAK8034355.1"/>
    <property type="molecule type" value="Genomic_DNA"/>
</dbReference>
<gene>
    <name evidence="2" type="ORF">PG993_009350</name>
</gene>
<feature type="compositionally biased region" description="Low complexity" evidence="1">
    <location>
        <begin position="120"/>
        <end position="129"/>
    </location>
</feature>
<dbReference type="Proteomes" id="UP001444661">
    <property type="component" value="Unassembled WGS sequence"/>
</dbReference>
<proteinExistence type="predicted"/>
<feature type="compositionally biased region" description="Pro residues" evidence="1">
    <location>
        <begin position="84"/>
        <end position="94"/>
    </location>
</feature>
<organism evidence="2 3">
    <name type="scientific">Apiospora rasikravindrae</name>
    <dbReference type="NCBI Taxonomy" id="990691"/>
    <lineage>
        <taxon>Eukaryota</taxon>
        <taxon>Fungi</taxon>
        <taxon>Dikarya</taxon>
        <taxon>Ascomycota</taxon>
        <taxon>Pezizomycotina</taxon>
        <taxon>Sordariomycetes</taxon>
        <taxon>Xylariomycetidae</taxon>
        <taxon>Amphisphaeriales</taxon>
        <taxon>Apiosporaceae</taxon>
        <taxon>Apiospora</taxon>
    </lineage>
</organism>